<comment type="caution">
    <text evidence="1">The sequence shown here is derived from an EMBL/GenBank/DDBJ whole genome shotgun (WGS) entry which is preliminary data.</text>
</comment>
<name>A0A4Z2HUM4_9TELE</name>
<reference evidence="1 2" key="1">
    <citation type="submission" date="2019-03" db="EMBL/GenBank/DDBJ databases">
        <title>First draft genome of Liparis tanakae, snailfish: a comprehensive survey of snailfish specific genes.</title>
        <authorList>
            <person name="Kim W."/>
            <person name="Song I."/>
            <person name="Jeong J.-H."/>
            <person name="Kim D."/>
            <person name="Kim S."/>
            <person name="Ryu S."/>
            <person name="Song J.Y."/>
            <person name="Lee S.K."/>
        </authorList>
    </citation>
    <scope>NUCLEOTIDE SEQUENCE [LARGE SCALE GENOMIC DNA]</scope>
    <source>
        <tissue evidence="1">Muscle</tissue>
    </source>
</reference>
<keyword evidence="2" id="KW-1185">Reference proteome</keyword>
<dbReference type="AlphaFoldDB" id="A0A4Z2HUM4"/>
<protein>
    <submittedName>
        <fullName evidence="1">Uncharacterized protein</fullName>
    </submittedName>
</protein>
<gene>
    <name evidence="1" type="ORF">EYF80_020379</name>
</gene>
<evidence type="ECO:0000313" key="2">
    <source>
        <dbReference type="Proteomes" id="UP000314294"/>
    </source>
</evidence>
<dbReference type="Proteomes" id="UP000314294">
    <property type="component" value="Unassembled WGS sequence"/>
</dbReference>
<organism evidence="1 2">
    <name type="scientific">Liparis tanakae</name>
    <name type="common">Tanaka's snailfish</name>
    <dbReference type="NCBI Taxonomy" id="230148"/>
    <lineage>
        <taxon>Eukaryota</taxon>
        <taxon>Metazoa</taxon>
        <taxon>Chordata</taxon>
        <taxon>Craniata</taxon>
        <taxon>Vertebrata</taxon>
        <taxon>Euteleostomi</taxon>
        <taxon>Actinopterygii</taxon>
        <taxon>Neopterygii</taxon>
        <taxon>Teleostei</taxon>
        <taxon>Neoteleostei</taxon>
        <taxon>Acanthomorphata</taxon>
        <taxon>Eupercaria</taxon>
        <taxon>Perciformes</taxon>
        <taxon>Cottioidei</taxon>
        <taxon>Cottales</taxon>
        <taxon>Liparidae</taxon>
        <taxon>Liparis</taxon>
    </lineage>
</organism>
<proteinExistence type="predicted"/>
<sequence>MSLRDTWGRGTFQWSMNGIRARAPGWLSGDVRPSALIGKRAGCVRSRDPGRAPCDSPHPLLLLLLIPLHLLQLGLQQPVDLVDAGDLLLHLNSGLFNYHGIIEASNPSKAFWGSCTQMPLGCVCIWRILVSNWNSGTSKHLRVGIAGALIRLPDCRLQSHLLKPSRLSLWPTFRAMLNWDIRM</sequence>
<evidence type="ECO:0000313" key="1">
    <source>
        <dbReference type="EMBL" id="TNN69378.1"/>
    </source>
</evidence>
<dbReference type="EMBL" id="SRLO01000176">
    <property type="protein sequence ID" value="TNN69378.1"/>
    <property type="molecule type" value="Genomic_DNA"/>
</dbReference>
<accession>A0A4Z2HUM4</accession>